<comment type="caution">
    <text evidence="3">The sequence shown here is derived from an EMBL/GenBank/DDBJ whole genome shotgun (WGS) entry which is preliminary data.</text>
</comment>
<keyword evidence="2" id="KW-0732">Signal</keyword>
<dbReference type="EMBL" id="JADNRY010000115">
    <property type="protein sequence ID" value="KAF9064811.1"/>
    <property type="molecule type" value="Genomic_DNA"/>
</dbReference>
<evidence type="ECO:0000256" key="1">
    <source>
        <dbReference type="SAM" id="MobiDB-lite"/>
    </source>
</evidence>
<feature type="compositionally biased region" description="Basic and acidic residues" evidence="1">
    <location>
        <begin position="325"/>
        <end position="335"/>
    </location>
</feature>
<proteinExistence type="predicted"/>
<gene>
    <name evidence="3" type="ORF">BDP27DRAFT_1425473</name>
</gene>
<protein>
    <submittedName>
        <fullName evidence="3">Uncharacterized protein</fullName>
    </submittedName>
</protein>
<feature type="region of interest" description="Disordered" evidence="1">
    <location>
        <begin position="318"/>
        <end position="337"/>
    </location>
</feature>
<keyword evidence="4" id="KW-1185">Reference proteome</keyword>
<sequence>MQPKHICLYLLAVLMFTSTGRALPVNHHQPRDVNPNDPKPALPQHLTRRVRAISPASYKSWFLNANGRLIPNVGNTPDKETTTYRKRVGQAFLAIYNANKEKPDVLANLHYVSWKGEECEPYCFGLTVREERPDPKERPNWLRPNWVYSELHYPNDNPGFGKLTSKGGKALQGEITHALEGEGEVATFLNFLEGFKEKVMKAKDEAKKSGKKVNWPVLEMMVPRSVPVPPPVGSHKQGALKSTKSGKGALSSVGTRKEVASKPKTPSNKIIKGTSRSKNIGLLKPIRIAPAGSGANVVPAARLGTEIQPALAQPLVDSHVTQGPDHTDSDSDSDNRLAAGLLSFLGPHRG</sequence>
<feature type="chain" id="PRO_5040494992" evidence="2">
    <location>
        <begin position="23"/>
        <end position="350"/>
    </location>
</feature>
<feature type="region of interest" description="Disordered" evidence="1">
    <location>
        <begin position="226"/>
        <end position="272"/>
    </location>
</feature>
<evidence type="ECO:0000256" key="2">
    <source>
        <dbReference type="SAM" id="SignalP"/>
    </source>
</evidence>
<reference evidence="3" key="1">
    <citation type="submission" date="2020-11" db="EMBL/GenBank/DDBJ databases">
        <authorList>
            <consortium name="DOE Joint Genome Institute"/>
            <person name="Ahrendt S."/>
            <person name="Riley R."/>
            <person name="Andreopoulos W."/>
            <person name="Labutti K."/>
            <person name="Pangilinan J."/>
            <person name="Ruiz-Duenas F.J."/>
            <person name="Barrasa J.M."/>
            <person name="Sanchez-Garcia M."/>
            <person name="Camarero S."/>
            <person name="Miyauchi S."/>
            <person name="Serrano A."/>
            <person name="Linde D."/>
            <person name="Babiker R."/>
            <person name="Drula E."/>
            <person name="Ayuso-Fernandez I."/>
            <person name="Pacheco R."/>
            <person name="Padilla G."/>
            <person name="Ferreira P."/>
            <person name="Barriuso J."/>
            <person name="Kellner H."/>
            <person name="Castanera R."/>
            <person name="Alfaro M."/>
            <person name="Ramirez L."/>
            <person name="Pisabarro A.G."/>
            <person name="Kuo A."/>
            <person name="Tritt A."/>
            <person name="Lipzen A."/>
            <person name="He G."/>
            <person name="Yan M."/>
            <person name="Ng V."/>
            <person name="Cullen D."/>
            <person name="Martin F."/>
            <person name="Rosso M.-N."/>
            <person name="Henrissat B."/>
            <person name="Hibbett D."/>
            <person name="Martinez A.T."/>
            <person name="Grigoriev I.V."/>
        </authorList>
    </citation>
    <scope>NUCLEOTIDE SEQUENCE</scope>
    <source>
        <strain evidence="3">AH 40177</strain>
    </source>
</reference>
<evidence type="ECO:0000313" key="4">
    <source>
        <dbReference type="Proteomes" id="UP000772434"/>
    </source>
</evidence>
<name>A0A9P5PK54_9AGAR</name>
<feature type="signal peptide" evidence="2">
    <location>
        <begin position="1"/>
        <end position="22"/>
    </location>
</feature>
<accession>A0A9P5PK54</accession>
<evidence type="ECO:0000313" key="3">
    <source>
        <dbReference type="EMBL" id="KAF9064811.1"/>
    </source>
</evidence>
<dbReference type="Proteomes" id="UP000772434">
    <property type="component" value="Unassembled WGS sequence"/>
</dbReference>
<dbReference type="AlphaFoldDB" id="A0A9P5PK54"/>
<organism evidence="3 4">
    <name type="scientific">Rhodocollybia butyracea</name>
    <dbReference type="NCBI Taxonomy" id="206335"/>
    <lineage>
        <taxon>Eukaryota</taxon>
        <taxon>Fungi</taxon>
        <taxon>Dikarya</taxon>
        <taxon>Basidiomycota</taxon>
        <taxon>Agaricomycotina</taxon>
        <taxon>Agaricomycetes</taxon>
        <taxon>Agaricomycetidae</taxon>
        <taxon>Agaricales</taxon>
        <taxon>Marasmiineae</taxon>
        <taxon>Omphalotaceae</taxon>
        <taxon>Rhodocollybia</taxon>
    </lineage>
</organism>